<keyword evidence="4 8" id="KW-0406">Ion transport</keyword>
<dbReference type="NCBIfam" id="TIGR01145">
    <property type="entry name" value="ATP_synt_delta"/>
    <property type="match status" value="1"/>
</dbReference>
<comment type="caution">
    <text evidence="9">The sequence shown here is derived from an EMBL/GenBank/DDBJ whole genome shotgun (WGS) entry which is preliminary data.</text>
</comment>
<sequence length="174" mass="19439">MNELARRYAEALYELSPDEETLSATAQTLMADAALWEALCSPAVQAWEKVQILNRLPLLDGHHLLRNFYGLLARKGRMALLPEILEAFSLRALEQRGAARCRLTCVRVPGAAELEQLKTALCKLHHKTDVVFDVHTDPNLLGGFTLEIEGVTYDKSVRGALSGLSRQLEERRMA</sequence>
<evidence type="ECO:0000256" key="6">
    <source>
        <dbReference type="ARBA" id="ARBA00023196"/>
    </source>
</evidence>
<evidence type="ECO:0000313" key="10">
    <source>
        <dbReference type="Proteomes" id="UP000823868"/>
    </source>
</evidence>
<comment type="similarity">
    <text evidence="8">Belongs to the ATPase delta chain family.</text>
</comment>
<keyword evidence="3 8" id="KW-0375">Hydrogen ion transport</keyword>
<dbReference type="GO" id="GO:0005886">
    <property type="term" value="C:plasma membrane"/>
    <property type="evidence" value="ECO:0007669"/>
    <property type="project" value="UniProtKB-SubCell"/>
</dbReference>
<accession>A0A9D2BXN9</accession>
<evidence type="ECO:0000256" key="2">
    <source>
        <dbReference type="ARBA" id="ARBA00022448"/>
    </source>
</evidence>
<dbReference type="SUPFAM" id="SSF47928">
    <property type="entry name" value="N-terminal domain of the delta subunit of the F1F0-ATP synthase"/>
    <property type="match status" value="1"/>
</dbReference>
<dbReference type="EMBL" id="DXDX01000009">
    <property type="protein sequence ID" value="HIY20372.1"/>
    <property type="molecule type" value="Genomic_DNA"/>
</dbReference>
<keyword evidence="5 8" id="KW-0472">Membrane</keyword>
<evidence type="ECO:0000256" key="7">
    <source>
        <dbReference type="ARBA" id="ARBA00023310"/>
    </source>
</evidence>
<evidence type="ECO:0000256" key="5">
    <source>
        <dbReference type="ARBA" id="ARBA00023136"/>
    </source>
</evidence>
<comment type="subcellular location">
    <subcellularLocation>
        <location evidence="8">Cell membrane</location>
        <topology evidence="8">Peripheral membrane protein</topology>
    </subcellularLocation>
    <subcellularLocation>
        <location evidence="1">Membrane</location>
    </subcellularLocation>
</comment>
<name>A0A9D2BXN9_9FIRM</name>
<evidence type="ECO:0000256" key="3">
    <source>
        <dbReference type="ARBA" id="ARBA00022781"/>
    </source>
</evidence>
<dbReference type="Gene3D" id="1.10.520.20">
    <property type="entry name" value="N-terminal domain of the delta subunit of the F1F0-ATP synthase"/>
    <property type="match status" value="1"/>
</dbReference>
<dbReference type="Pfam" id="PF00213">
    <property type="entry name" value="OSCP"/>
    <property type="match status" value="1"/>
</dbReference>
<evidence type="ECO:0000313" key="9">
    <source>
        <dbReference type="EMBL" id="HIY20372.1"/>
    </source>
</evidence>
<evidence type="ECO:0000256" key="4">
    <source>
        <dbReference type="ARBA" id="ARBA00023065"/>
    </source>
</evidence>
<gene>
    <name evidence="8 9" type="primary">atpH</name>
    <name evidence="9" type="ORF">H9841_00530</name>
</gene>
<dbReference type="Proteomes" id="UP000823868">
    <property type="component" value="Unassembled WGS sequence"/>
</dbReference>
<dbReference type="PANTHER" id="PTHR11910">
    <property type="entry name" value="ATP SYNTHASE DELTA CHAIN"/>
    <property type="match status" value="1"/>
</dbReference>
<dbReference type="InterPro" id="IPR020781">
    <property type="entry name" value="ATPase_OSCP/d_CS"/>
</dbReference>
<reference evidence="9" key="2">
    <citation type="submission" date="2021-04" db="EMBL/GenBank/DDBJ databases">
        <authorList>
            <person name="Gilroy R."/>
        </authorList>
    </citation>
    <scope>NUCLEOTIDE SEQUENCE</scope>
    <source>
        <strain evidence="9">ChiBcec16_6824</strain>
    </source>
</reference>
<keyword evidence="6 8" id="KW-0139">CF(1)</keyword>
<comment type="function">
    <text evidence="8">This protein is part of the stalk that links CF(0) to CF(1). It either transmits conformational changes from CF(0) to CF(1) or is implicated in proton conduction.</text>
</comment>
<organism evidence="9 10">
    <name type="scientific">Candidatus Flavonifractor merdigallinarum</name>
    <dbReference type="NCBI Taxonomy" id="2838589"/>
    <lineage>
        <taxon>Bacteria</taxon>
        <taxon>Bacillati</taxon>
        <taxon>Bacillota</taxon>
        <taxon>Clostridia</taxon>
        <taxon>Eubacteriales</taxon>
        <taxon>Oscillospiraceae</taxon>
        <taxon>Flavonifractor</taxon>
    </lineage>
</organism>
<reference evidence="9" key="1">
    <citation type="journal article" date="2021" name="PeerJ">
        <title>Extensive microbial diversity within the chicken gut microbiome revealed by metagenomics and culture.</title>
        <authorList>
            <person name="Gilroy R."/>
            <person name="Ravi A."/>
            <person name="Getino M."/>
            <person name="Pursley I."/>
            <person name="Horton D.L."/>
            <person name="Alikhan N.F."/>
            <person name="Baker D."/>
            <person name="Gharbi K."/>
            <person name="Hall N."/>
            <person name="Watson M."/>
            <person name="Adriaenssens E.M."/>
            <person name="Foster-Nyarko E."/>
            <person name="Jarju S."/>
            <person name="Secka A."/>
            <person name="Antonio M."/>
            <person name="Oren A."/>
            <person name="Chaudhuri R.R."/>
            <person name="La Ragione R."/>
            <person name="Hildebrand F."/>
            <person name="Pallen M.J."/>
        </authorList>
    </citation>
    <scope>NUCLEOTIDE SEQUENCE</scope>
    <source>
        <strain evidence="9">ChiBcec16_6824</strain>
    </source>
</reference>
<keyword evidence="7 8" id="KW-0066">ATP synthesis</keyword>
<proteinExistence type="inferred from homology"/>
<dbReference type="HAMAP" id="MF_01416">
    <property type="entry name" value="ATP_synth_delta_bact"/>
    <property type="match status" value="1"/>
</dbReference>
<dbReference type="GO" id="GO:0045259">
    <property type="term" value="C:proton-transporting ATP synthase complex"/>
    <property type="evidence" value="ECO:0007669"/>
    <property type="project" value="UniProtKB-KW"/>
</dbReference>
<dbReference type="InterPro" id="IPR000711">
    <property type="entry name" value="ATPase_OSCP/dsu"/>
</dbReference>
<dbReference type="PRINTS" id="PR00125">
    <property type="entry name" value="ATPASEDELTA"/>
</dbReference>
<dbReference type="GO" id="GO:0046933">
    <property type="term" value="F:proton-transporting ATP synthase activity, rotational mechanism"/>
    <property type="evidence" value="ECO:0007669"/>
    <property type="project" value="UniProtKB-UniRule"/>
</dbReference>
<dbReference type="InterPro" id="IPR026015">
    <property type="entry name" value="ATP_synth_OSCP/delta_N_sf"/>
</dbReference>
<protein>
    <recommendedName>
        <fullName evidence="8">ATP synthase subunit delta</fullName>
    </recommendedName>
    <alternativeName>
        <fullName evidence="8">ATP synthase F(1) sector subunit delta</fullName>
    </alternativeName>
    <alternativeName>
        <fullName evidence="8">F-type ATPase subunit delta</fullName>
        <shortName evidence="8">F-ATPase subunit delta</shortName>
    </alternativeName>
</protein>
<dbReference type="AlphaFoldDB" id="A0A9D2BXN9"/>
<keyword evidence="8" id="KW-1003">Cell membrane</keyword>
<evidence type="ECO:0000256" key="1">
    <source>
        <dbReference type="ARBA" id="ARBA00004370"/>
    </source>
</evidence>
<comment type="function">
    <text evidence="8">F(1)F(0) ATP synthase produces ATP from ADP in the presence of a proton or sodium gradient. F-type ATPases consist of two structural domains, F(1) containing the extramembraneous catalytic core and F(0) containing the membrane proton channel, linked together by a central stalk and a peripheral stalk. During catalysis, ATP synthesis in the catalytic domain of F(1) is coupled via a rotary mechanism of the central stalk subunits to proton translocation.</text>
</comment>
<keyword evidence="2 8" id="KW-0813">Transport</keyword>
<dbReference type="PROSITE" id="PS00389">
    <property type="entry name" value="ATPASE_DELTA"/>
    <property type="match status" value="1"/>
</dbReference>
<evidence type="ECO:0000256" key="8">
    <source>
        <dbReference type="HAMAP-Rule" id="MF_01416"/>
    </source>
</evidence>